<evidence type="ECO:0000313" key="4">
    <source>
        <dbReference type="Proteomes" id="UP000295357"/>
    </source>
</evidence>
<sequence length="439" mass="47100">MSPSFCAIDFGTSNSAIAIPSSAPDAPPSSTRLVELEPGQLTMPTAVFYYAEGPHDADGPPRAFGRAALAAYVEGVEGRLMRSMKSILGSSLIEQSTDVGGGRGVRYFDMLAGYLKRLRRQAQAAGAPDDLHRVVLGRPVFFVDEEPARDAAAQASLEAAAHAVGFSEVHFQYEPIAAAFDYERQTTRERLVLVADIGGGTSDFSVVRVGPERMARLDRRDDILANHGVHIAGTDFDRHIELASILRELGYRSLGPERPGQPAREVPSGIYFDLATWHLINTVYSPQRVAELRGMRSFYGNPQHHARLMTVLEDHLGHELAGRAEDAKIAVSGGGSTEIDLGLVESGLRVSLGESQALEALDSDVERIVQAGRDTVRQAGLRADQVDALYFTGGSTGLRLLAERIAAAFPAAEAVRGDRFASVATGLGLHAARLFGAAR</sequence>
<dbReference type="SUPFAM" id="SSF53067">
    <property type="entry name" value="Actin-like ATPase domain"/>
    <property type="match status" value="2"/>
</dbReference>
<dbReference type="Gene3D" id="3.30.420.40">
    <property type="match status" value="3"/>
</dbReference>
<keyword evidence="4" id="KW-1185">Reference proteome</keyword>
<dbReference type="InterPro" id="IPR043129">
    <property type="entry name" value="ATPase_NBD"/>
</dbReference>
<dbReference type="PANTHER" id="PTHR42749:SF1">
    <property type="entry name" value="CELL SHAPE-DETERMINING PROTEIN MREB"/>
    <property type="match status" value="1"/>
</dbReference>
<keyword evidence="2" id="KW-0067">ATP-binding</keyword>
<keyword evidence="1" id="KW-0547">Nucleotide-binding</keyword>
<dbReference type="EMBL" id="SNXE01000001">
    <property type="protein sequence ID" value="TDP12830.1"/>
    <property type="molecule type" value="Genomic_DNA"/>
</dbReference>
<dbReference type="InterPro" id="IPR013126">
    <property type="entry name" value="Hsp_70_fam"/>
</dbReference>
<dbReference type="PANTHER" id="PTHR42749">
    <property type="entry name" value="CELL SHAPE-DETERMINING PROTEIN MREB"/>
    <property type="match status" value="1"/>
</dbReference>
<evidence type="ECO:0000313" key="3">
    <source>
        <dbReference type="EMBL" id="TDP12830.1"/>
    </source>
</evidence>
<proteinExistence type="predicted"/>
<dbReference type="Pfam" id="PF00012">
    <property type="entry name" value="HSP70"/>
    <property type="match status" value="1"/>
</dbReference>
<gene>
    <name evidence="3" type="ORF">DFR39_101304</name>
</gene>
<dbReference type="Proteomes" id="UP000295357">
    <property type="component" value="Unassembled WGS sequence"/>
</dbReference>
<accession>A0A4R6NBD6</accession>
<evidence type="ECO:0000256" key="2">
    <source>
        <dbReference type="ARBA" id="ARBA00022840"/>
    </source>
</evidence>
<dbReference type="GO" id="GO:0005524">
    <property type="term" value="F:ATP binding"/>
    <property type="evidence" value="ECO:0007669"/>
    <property type="project" value="UniProtKB-KW"/>
</dbReference>
<reference evidence="3 4" key="1">
    <citation type="submission" date="2019-03" db="EMBL/GenBank/DDBJ databases">
        <title>Genomic Encyclopedia of Type Strains, Phase IV (KMG-IV): sequencing the most valuable type-strain genomes for metagenomic binning, comparative biology and taxonomic classification.</title>
        <authorList>
            <person name="Goeker M."/>
        </authorList>
    </citation>
    <scope>NUCLEOTIDE SEQUENCE [LARGE SCALE GENOMIC DNA]</scope>
    <source>
        <strain evidence="3 4">DSM 25082</strain>
    </source>
</reference>
<dbReference type="Gene3D" id="3.90.640.10">
    <property type="entry name" value="Actin, Chain A, domain 4"/>
    <property type="match status" value="1"/>
</dbReference>
<organism evidence="3 4">
    <name type="scientific">Roseateles asaccharophilus</name>
    <dbReference type="NCBI Taxonomy" id="582607"/>
    <lineage>
        <taxon>Bacteria</taxon>
        <taxon>Pseudomonadati</taxon>
        <taxon>Pseudomonadota</taxon>
        <taxon>Betaproteobacteria</taxon>
        <taxon>Burkholderiales</taxon>
        <taxon>Sphaerotilaceae</taxon>
        <taxon>Roseateles</taxon>
    </lineage>
</organism>
<dbReference type="AlphaFoldDB" id="A0A4R6NBD6"/>
<evidence type="ECO:0000256" key="1">
    <source>
        <dbReference type="ARBA" id="ARBA00022741"/>
    </source>
</evidence>
<name>A0A4R6NBD6_9BURK</name>
<comment type="caution">
    <text evidence="3">The sequence shown here is derived from an EMBL/GenBank/DDBJ whole genome shotgun (WGS) entry which is preliminary data.</text>
</comment>
<dbReference type="GO" id="GO:0140662">
    <property type="term" value="F:ATP-dependent protein folding chaperone"/>
    <property type="evidence" value="ECO:0007669"/>
    <property type="project" value="InterPro"/>
</dbReference>
<protein>
    <submittedName>
        <fullName evidence="3">Putative chaperone protein</fullName>
    </submittedName>
</protein>